<gene>
    <name evidence="2" type="ORF">COK38_18340</name>
</gene>
<dbReference type="RefSeq" id="WP_098360349.1">
    <property type="nucleotide sequence ID" value="NZ_NTUG01000071.1"/>
</dbReference>
<reference evidence="2 3" key="1">
    <citation type="submission" date="2017-09" db="EMBL/GenBank/DDBJ databases">
        <title>Large-scale bioinformatics analysis of Bacillus genomes uncovers conserved roles of natural products in bacterial physiology.</title>
        <authorList>
            <consortium name="Agbiome Team Llc"/>
            <person name="Bleich R.M."/>
            <person name="Grubbs K.J."/>
            <person name="Santa Maria K.C."/>
            <person name="Allen S.E."/>
            <person name="Farag S."/>
            <person name="Shank E.A."/>
            <person name="Bowers A."/>
        </authorList>
    </citation>
    <scope>NUCLEOTIDE SEQUENCE [LARGE SCALE GENOMIC DNA]</scope>
    <source>
        <strain evidence="2 3">AFS067272</strain>
    </source>
</reference>
<dbReference type="EMBL" id="NVBO01000190">
    <property type="protein sequence ID" value="PFR98737.1"/>
    <property type="molecule type" value="Genomic_DNA"/>
</dbReference>
<keyword evidence="1" id="KW-0472">Membrane</keyword>
<protein>
    <submittedName>
        <fullName evidence="2">Uncharacterized protein</fullName>
    </submittedName>
</protein>
<sequence length="138" mass="16116">MKEIIKYLCFTLFIVILLFTGGKIQFYLEQQAELSFHMYPRIFFFVFFPFCIGGVLRFCQLIHHKKNQHVWKFQLAKFIGLVVPSILIGFSPLLYISPLGHFFPYLATITILLNTTFSVIINIIAGYSFLDCFIKKES</sequence>
<dbReference type="Proteomes" id="UP000226357">
    <property type="component" value="Unassembled WGS sequence"/>
</dbReference>
<organism evidence="2 3">
    <name type="scientific">Bacillus cereus</name>
    <dbReference type="NCBI Taxonomy" id="1396"/>
    <lineage>
        <taxon>Bacteria</taxon>
        <taxon>Bacillati</taxon>
        <taxon>Bacillota</taxon>
        <taxon>Bacilli</taxon>
        <taxon>Bacillales</taxon>
        <taxon>Bacillaceae</taxon>
        <taxon>Bacillus</taxon>
        <taxon>Bacillus cereus group</taxon>
    </lineage>
</organism>
<evidence type="ECO:0000313" key="2">
    <source>
        <dbReference type="EMBL" id="PFR98737.1"/>
    </source>
</evidence>
<name>A0AA44TDM1_BACCE</name>
<keyword evidence="1" id="KW-1133">Transmembrane helix</keyword>
<feature type="transmembrane region" description="Helical" evidence="1">
    <location>
        <begin position="102"/>
        <end position="130"/>
    </location>
</feature>
<feature type="transmembrane region" description="Helical" evidence="1">
    <location>
        <begin position="78"/>
        <end position="96"/>
    </location>
</feature>
<dbReference type="AlphaFoldDB" id="A0AA44TDM1"/>
<proteinExistence type="predicted"/>
<evidence type="ECO:0000256" key="1">
    <source>
        <dbReference type="SAM" id="Phobius"/>
    </source>
</evidence>
<keyword evidence="1" id="KW-0812">Transmembrane</keyword>
<accession>A0AA44TDM1</accession>
<feature type="transmembrane region" description="Helical" evidence="1">
    <location>
        <begin position="7"/>
        <end position="26"/>
    </location>
</feature>
<comment type="caution">
    <text evidence="2">The sequence shown here is derived from an EMBL/GenBank/DDBJ whole genome shotgun (WGS) entry which is preliminary data.</text>
</comment>
<evidence type="ECO:0000313" key="3">
    <source>
        <dbReference type="Proteomes" id="UP000226357"/>
    </source>
</evidence>
<feature type="transmembrane region" description="Helical" evidence="1">
    <location>
        <begin position="38"/>
        <end position="58"/>
    </location>
</feature>